<name>A0A498L5G0_LABRO</name>
<gene>
    <name evidence="1" type="ORF">ROHU_034395</name>
</gene>
<dbReference type="AlphaFoldDB" id="A0A498L5G0"/>
<keyword evidence="2" id="KW-1185">Reference proteome</keyword>
<dbReference type="Gene3D" id="2.100.10.50">
    <property type="match status" value="1"/>
</dbReference>
<protein>
    <submittedName>
        <fullName evidence="1">Uncharacterized protein</fullName>
    </submittedName>
</protein>
<evidence type="ECO:0000313" key="2">
    <source>
        <dbReference type="Proteomes" id="UP000290572"/>
    </source>
</evidence>
<evidence type="ECO:0000313" key="1">
    <source>
        <dbReference type="EMBL" id="RXN03590.1"/>
    </source>
</evidence>
<proteinExistence type="predicted"/>
<organism evidence="1 2">
    <name type="scientific">Labeo rohita</name>
    <name type="common">Indian major carp</name>
    <name type="synonym">Cyprinus rohita</name>
    <dbReference type="NCBI Taxonomy" id="84645"/>
    <lineage>
        <taxon>Eukaryota</taxon>
        <taxon>Metazoa</taxon>
        <taxon>Chordata</taxon>
        <taxon>Craniata</taxon>
        <taxon>Vertebrata</taxon>
        <taxon>Euteleostomi</taxon>
        <taxon>Actinopterygii</taxon>
        <taxon>Neopterygii</taxon>
        <taxon>Teleostei</taxon>
        <taxon>Ostariophysi</taxon>
        <taxon>Cypriniformes</taxon>
        <taxon>Cyprinidae</taxon>
        <taxon>Labeoninae</taxon>
        <taxon>Labeonini</taxon>
        <taxon>Labeo</taxon>
    </lineage>
</organism>
<sequence length="118" mass="13411">MDSMPVTVSSSAHGIAGVDWWLSVAPLQGYLLSRYWTEARSTSRWKSPEELSVNLNKGTSGKDVYAWHKKEGRESQIQAMLLLINSKAWNEYQKAGINFVEKNLNDGNNGWKIYLAYK</sequence>
<dbReference type="EMBL" id="QBIY01013478">
    <property type="protein sequence ID" value="RXN03590.1"/>
    <property type="molecule type" value="Genomic_DNA"/>
</dbReference>
<dbReference type="Proteomes" id="UP000290572">
    <property type="component" value="Unassembled WGS sequence"/>
</dbReference>
<reference evidence="1 2" key="1">
    <citation type="submission" date="2018-03" db="EMBL/GenBank/DDBJ databases">
        <title>Draft genome sequence of Rohu Carp (Labeo rohita).</title>
        <authorList>
            <person name="Das P."/>
            <person name="Kushwaha B."/>
            <person name="Joshi C.G."/>
            <person name="Kumar D."/>
            <person name="Nagpure N.S."/>
            <person name="Sahoo L."/>
            <person name="Das S.P."/>
            <person name="Bit A."/>
            <person name="Patnaik S."/>
            <person name="Meher P.K."/>
            <person name="Jayasankar P."/>
            <person name="Koringa P.G."/>
            <person name="Patel N.V."/>
            <person name="Hinsu A.T."/>
            <person name="Kumar R."/>
            <person name="Pandey M."/>
            <person name="Agarwal S."/>
            <person name="Srivastava S."/>
            <person name="Singh M."/>
            <person name="Iquebal M.A."/>
            <person name="Jaiswal S."/>
            <person name="Angadi U.B."/>
            <person name="Kumar N."/>
            <person name="Raza M."/>
            <person name="Shah T.M."/>
            <person name="Rai A."/>
            <person name="Jena J.K."/>
        </authorList>
    </citation>
    <scope>NUCLEOTIDE SEQUENCE [LARGE SCALE GENOMIC DNA]</scope>
    <source>
        <strain evidence="1">DASCIFA01</strain>
        <tissue evidence="1">Testis</tissue>
    </source>
</reference>
<accession>A0A498L5G0</accession>
<comment type="caution">
    <text evidence="1">The sequence shown here is derived from an EMBL/GenBank/DDBJ whole genome shotgun (WGS) entry which is preliminary data.</text>
</comment>